<reference evidence="2" key="1">
    <citation type="submission" date="2020-11" db="EMBL/GenBank/DDBJ databases">
        <title>Nocardioides cynanchi sp. nov., isolated from soil of rhizosphere of Cynanchum wilfordii.</title>
        <authorList>
            <person name="Lee J.-S."/>
            <person name="Suh M.K."/>
            <person name="Kim J.-S."/>
        </authorList>
    </citation>
    <scope>NUCLEOTIDE SEQUENCE</scope>
    <source>
        <strain evidence="2">KCTC 19276</strain>
    </source>
</reference>
<proteinExistence type="predicted"/>
<protein>
    <submittedName>
        <fullName evidence="2">Alpha/beta fold hydrolase</fullName>
    </submittedName>
</protein>
<dbReference type="SUPFAM" id="SSF53474">
    <property type="entry name" value="alpha/beta-Hydrolases"/>
    <property type="match status" value="1"/>
</dbReference>
<dbReference type="EMBL" id="JADKPO010000013">
    <property type="protein sequence ID" value="MBF4768421.1"/>
    <property type="molecule type" value="Genomic_DNA"/>
</dbReference>
<organism evidence="2 3">
    <name type="scientific">Nocardioides agariphilus</name>
    <dbReference type="NCBI Taxonomy" id="433664"/>
    <lineage>
        <taxon>Bacteria</taxon>
        <taxon>Bacillati</taxon>
        <taxon>Actinomycetota</taxon>
        <taxon>Actinomycetes</taxon>
        <taxon>Propionibacteriales</taxon>
        <taxon>Nocardioidaceae</taxon>
        <taxon>Nocardioides</taxon>
    </lineage>
</organism>
<evidence type="ECO:0000313" key="3">
    <source>
        <dbReference type="Proteomes" id="UP000660668"/>
    </source>
</evidence>
<sequence>MTAIGPAPSEGPLAPWLTPEGFAAPGVSAMLREASALTEAGRYAVGALGGLARRRSAYAGLGSVRHAEPVILVPGFLAGDGTLRPMARVLREHGHRTYRSSIQVNAGCTLNAAAQLETRLESIALRRGSRVHVVGHSLGGMLARGLAVRRPDLVASIVTLGSPMLAPGAHHWTLTKSVEMLVRLSRAGWPGLMSEDCVAGECARQSFEESRQAVPEGVGFTAIFSKRDGIVDWRACVDPLAVPVEVTASHSGLAFDPRVIREVLAALAG</sequence>
<dbReference type="InterPro" id="IPR000073">
    <property type="entry name" value="AB_hydrolase_1"/>
</dbReference>
<comment type="caution">
    <text evidence="2">The sequence shown here is derived from an EMBL/GenBank/DDBJ whole genome shotgun (WGS) entry which is preliminary data.</text>
</comment>
<evidence type="ECO:0000259" key="1">
    <source>
        <dbReference type="Pfam" id="PF00561"/>
    </source>
</evidence>
<feature type="domain" description="AB hydrolase-1" evidence="1">
    <location>
        <begin position="105"/>
        <end position="165"/>
    </location>
</feature>
<evidence type="ECO:0000313" key="2">
    <source>
        <dbReference type="EMBL" id="MBF4768421.1"/>
    </source>
</evidence>
<dbReference type="AlphaFoldDB" id="A0A930VMP2"/>
<keyword evidence="2" id="KW-0378">Hydrolase</keyword>
<keyword evidence="3" id="KW-1185">Reference proteome</keyword>
<dbReference type="PANTHER" id="PTHR37946:SF1">
    <property type="entry name" value="SLL1969 PROTEIN"/>
    <property type="match status" value="1"/>
</dbReference>
<gene>
    <name evidence="2" type="ORF">ISU10_11645</name>
</gene>
<dbReference type="PANTHER" id="PTHR37946">
    <property type="entry name" value="SLL1969 PROTEIN"/>
    <property type="match status" value="1"/>
</dbReference>
<dbReference type="Gene3D" id="3.40.50.1820">
    <property type="entry name" value="alpha/beta hydrolase"/>
    <property type="match status" value="1"/>
</dbReference>
<dbReference type="InterPro" id="IPR029058">
    <property type="entry name" value="AB_hydrolase_fold"/>
</dbReference>
<name>A0A930VMP2_9ACTN</name>
<dbReference type="GO" id="GO:0016787">
    <property type="term" value="F:hydrolase activity"/>
    <property type="evidence" value="ECO:0007669"/>
    <property type="project" value="UniProtKB-KW"/>
</dbReference>
<dbReference type="Pfam" id="PF00561">
    <property type="entry name" value="Abhydrolase_1"/>
    <property type="match status" value="1"/>
</dbReference>
<dbReference type="Proteomes" id="UP000660668">
    <property type="component" value="Unassembled WGS sequence"/>
</dbReference>
<accession>A0A930VMP2</accession>
<dbReference type="RefSeq" id="WP_194696569.1">
    <property type="nucleotide sequence ID" value="NZ_JADKPO010000013.1"/>
</dbReference>